<comment type="catalytic activity">
    <reaction evidence="2">
        <text>N(6)-D-ribulosyl-L-lysyl-[protein] + ATP = N(6)-(3-O-phospho-D-ribulosyl)-L-lysyl-[protein] + ADP + H(+)</text>
        <dbReference type="Rhea" id="RHEA:48432"/>
        <dbReference type="Rhea" id="RHEA-COMP:12103"/>
        <dbReference type="Rhea" id="RHEA-COMP:12104"/>
        <dbReference type="ChEBI" id="CHEBI:15378"/>
        <dbReference type="ChEBI" id="CHEBI:30616"/>
        <dbReference type="ChEBI" id="CHEBI:90418"/>
        <dbReference type="ChEBI" id="CHEBI:90420"/>
        <dbReference type="ChEBI" id="CHEBI:456216"/>
        <dbReference type="EC" id="2.7.1.172"/>
    </reaction>
    <physiologicalReaction direction="left-to-right" evidence="2">
        <dbReference type="Rhea" id="RHEA:48433"/>
    </physiologicalReaction>
</comment>
<evidence type="ECO:0000256" key="1">
    <source>
        <dbReference type="ARBA" id="ARBA00011961"/>
    </source>
</evidence>
<gene>
    <name evidence="3" type="ORF">VFPPC_06288</name>
</gene>
<organism evidence="3 4">
    <name type="scientific">Pochonia chlamydosporia 170</name>
    <dbReference type="NCBI Taxonomy" id="1380566"/>
    <lineage>
        <taxon>Eukaryota</taxon>
        <taxon>Fungi</taxon>
        <taxon>Dikarya</taxon>
        <taxon>Ascomycota</taxon>
        <taxon>Pezizomycotina</taxon>
        <taxon>Sordariomycetes</taxon>
        <taxon>Hypocreomycetidae</taxon>
        <taxon>Hypocreales</taxon>
        <taxon>Clavicipitaceae</taxon>
        <taxon>Pochonia</taxon>
    </lineage>
</organism>
<dbReference type="GO" id="GO:0016301">
    <property type="term" value="F:kinase activity"/>
    <property type="evidence" value="ECO:0007669"/>
    <property type="project" value="UniProtKB-KW"/>
</dbReference>
<reference evidence="3 4" key="1">
    <citation type="journal article" date="2016" name="PLoS Pathog.">
        <title>Biosynthesis of antibiotic leucinostatins in bio-control fungus Purpureocillium lilacinum and their inhibition on phytophthora revealed by genome mining.</title>
        <authorList>
            <person name="Wang G."/>
            <person name="Liu Z."/>
            <person name="Lin R."/>
            <person name="Li E."/>
            <person name="Mao Z."/>
            <person name="Ling J."/>
            <person name="Yang Y."/>
            <person name="Yin W.B."/>
            <person name="Xie B."/>
        </authorList>
    </citation>
    <scope>NUCLEOTIDE SEQUENCE [LARGE SCALE GENOMIC DNA]</scope>
    <source>
        <strain evidence="3">170</strain>
    </source>
</reference>
<evidence type="ECO:0000256" key="2">
    <source>
        <dbReference type="ARBA" id="ARBA00048655"/>
    </source>
</evidence>
<evidence type="ECO:0000313" key="4">
    <source>
        <dbReference type="Proteomes" id="UP000078397"/>
    </source>
</evidence>
<dbReference type="EC" id="2.7.1.172" evidence="1"/>
<dbReference type="InterPro" id="IPR011009">
    <property type="entry name" value="Kinase-like_dom_sf"/>
</dbReference>
<dbReference type="SUPFAM" id="SSF56112">
    <property type="entry name" value="Protein kinase-like (PK-like)"/>
    <property type="match status" value="1"/>
</dbReference>
<dbReference type="PANTHER" id="PTHR12149">
    <property type="entry name" value="FRUCTOSAMINE 3 KINASE-RELATED PROTEIN"/>
    <property type="match status" value="1"/>
</dbReference>
<dbReference type="RefSeq" id="XP_018142435.1">
    <property type="nucleotide sequence ID" value="XM_018285341.1"/>
</dbReference>
<comment type="caution">
    <text evidence="3">The sequence shown here is derived from an EMBL/GenBank/DDBJ whole genome shotgun (WGS) entry which is preliminary data.</text>
</comment>
<dbReference type="AlphaFoldDB" id="A0A179FIP6"/>
<proteinExistence type="predicted"/>
<dbReference type="PANTHER" id="PTHR12149:SF8">
    <property type="entry name" value="PROTEIN-RIBULOSAMINE 3-KINASE"/>
    <property type="match status" value="1"/>
</dbReference>
<dbReference type="EMBL" id="LSBJ02000005">
    <property type="protein sequence ID" value="OAQ65121.1"/>
    <property type="molecule type" value="Genomic_DNA"/>
</dbReference>
<dbReference type="KEGG" id="pchm:VFPPC_06288"/>
<dbReference type="Proteomes" id="UP000078397">
    <property type="component" value="Unassembled WGS sequence"/>
</dbReference>
<dbReference type="GeneID" id="28849335"/>
<protein>
    <recommendedName>
        <fullName evidence="1">protein-ribulosamine 3-kinase</fullName>
        <ecNumber evidence="1">2.7.1.172</ecNumber>
    </recommendedName>
</protein>
<accession>A0A179FIP6</accession>
<dbReference type="GO" id="GO:0102193">
    <property type="term" value="F:protein-ribulosamine 3-kinase activity"/>
    <property type="evidence" value="ECO:0007669"/>
    <property type="project" value="UniProtKB-EC"/>
</dbReference>
<dbReference type="InterPro" id="IPR016477">
    <property type="entry name" value="Fructo-/Ketosamine-3-kinase"/>
</dbReference>
<dbReference type="Gene3D" id="3.90.1200.10">
    <property type="match status" value="1"/>
</dbReference>
<keyword evidence="4" id="KW-1185">Reference proteome</keyword>
<evidence type="ECO:0000313" key="3">
    <source>
        <dbReference type="EMBL" id="OAQ65121.1"/>
    </source>
</evidence>
<name>A0A179FIP6_METCM</name>
<sequence length="341" mass="38139">MPLDITVRKGGKLGSIEGDFSMDEAVLAVLPKGSHIISAESYGKSTWTQTGKLVTSDGQGLQKVYFLKLAVGSHGQQLLRGEHEAMSTIKALIPDLVPTPLAWGSYESTPMQVSFFVQDFHDMDMTLPPPDKLAKSLVELHNQTSPNGMFGFPQLDNLFSRLLRQSIEVNQEKNTKWVEFDIAAERVIAEVVPRLLDHVKEDGNAIVPRLIHGDLWGGNMGQDKTSGKLIFFDAGSFFAHNELEVAMWRRYGAQNLGQTYLAEYKLHFPPAEPEAEFDDRSRLYSLKFDLNHSSGHPGDMARDVAFNNMVYLCEKYSSSEFLPDYDPRKDPVSGSAYIYAE</sequence>
<dbReference type="OrthoDB" id="5772781at2759"/>
<dbReference type="Pfam" id="PF03881">
    <property type="entry name" value="Fructosamin_kin"/>
    <property type="match status" value="1"/>
</dbReference>